<reference evidence="2 3" key="1">
    <citation type="submission" date="2023-03" db="EMBL/GenBank/DDBJ databases">
        <title>Complete genome of Arcanobacterium canis strain DSM 25104 isolated in 2010 from a canine otitis externa in Germany.</title>
        <authorList>
            <person name="Borowiak M."/>
            <person name="Kreitlow A."/>
            <person name="Malorny B."/>
            <person name="Laemmler C."/>
            <person name="Prenger-Berninghoff E."/>
            <person name="Ploetz M."/>
            <person name="Abdulmawjood A."/>
        </authorList>
    </citation>
    <scope>NUCLEOTIDE SEQUENCE [LARGE SCALE GENOMIC DNA]</scope>
    <source>
        <strain evidence="2 3">DSM 25104</strain>
    </source>
</reference>
<dbReference type="PANTHER" id="PTHR34875">
    <property type="entry name" value="UPF0237 PROTEIN MJ1558"/>
    <property type="match status" value="1"/>
</dbReference>
<evidence type="ECO:0000259" key="1">
    <source>
        <dbReference type="PROSITE" id="PS51671"/>
    </source>
</evidence>
<dbReference type="PANTHER" id="PTHR34875:SF6">
    <property type="entry name" value="UPF0237 PROTEIN MJ1558"/>
    <property type="match status" value="1"/>
</dbReference>
<dbReference type="Gene3D" id="3.30.70.260">
    <property type="match status" value="1"/>
</dbReference>
<sequence>MNAIVTVTGLDTTGIVAAVAGHLAQKNINILDISQQTMGEYFAMILEIQLGDQPNMLELQESLRSLGEERGLVITLQSHVIFDAMHDL</sequence>
<protein>
    <submittedName>
        <fullName evidence="2">ACT domain-containing protein</fullName>
    </submittedName>
</protein>
<accession>A0ABY8FY49</accession>
<name>A0ABY8FY49_9ACTO</name>
<dbReference type="EMBL" id="CP121208">
    <property type="protein sequence ID" value="WFM83436.1"/>
    <property type="molecule type" value="Genomic_DNA"/>
</dbReference>
<evidence type="ECO:0000313" key="2">
    <source>
        <dbReference type="EMBL" id="WFM83436.1"/>
    </source>
</evidence>
<dbReference type="SUPFAM" id="SSF55021">
    <property type="entry name" value="ACT-like"/>
    <property type="match status" value="1"/>
</dbReference>
<dbReference type="InterPro" id="IPR050990">
    <property type="entry name" value="UPF0237/GcvR_regulator"/>
</dbReference>
<organism evidence="2 3">
    <name type="scientific">Arcanobacterium canis</name>
    <dbReference type="NCBI Taxonomy" id="999183"/>
    <lineage>
        <taxon>Bacteria</taxon>
        <taxon>Bacillati</taxon>
        <taxon>Actinomycetota</taxon>
        <taxon>Actinomycetes</taxon>
        <taxon>Actinomycetales</taxon>
        <taxon>Actinomycetaceae</taxon>
        <taxon>Arcanobacterium</taxon>
    </lineage>
</organism>
<keyword evidence="3" id="KW-1185">Reference proteome</keyword>
<dbReference type="NCBIfam" id="NF001220">
    <property type="entry name" value="PRK00194.1"/>
    <property type="match status" value="1"/>
</dbReference>
<dbReference type="InterPro" id="IPR045865">
    <property type="entry name" value="ACT-like_dom_sf"/>
</dbReference>
<feature type="domain" description="ACT" evidence="1">
    <location>
        <begin position="4"/>
        <end position="77"/>
    </location>
</feature>
<proteinExistence type="predicted"/>
<evidence type="ECO:0000313" key="3">
    <source>
        <dbReference type="Proteomes" id="UP001215216"/>
    </source>
</evidence>
<dbReference type="Proteomes" id="UP001215216">
    <property type="component" value="Chromosome"/>
</dbReference>
<dbReference type="InterPro" id="IPR002912">
    <property type="entry name" value="ACT_dom"/>
</dbReference>
<dbReference type="RefSeq" id="WP_278012831.1">
    <property type="nucleotide sequence ID" value="NZ_CP121208.1"/>
</dbReference>
<gene>
    <name evidence="2" type="ORF">P7079_00200</name>
</gene>
<dbReference type="Pfam" id="PF13740">
    <property type="entry name" value="ACT_6"/>
    <property type="match status" value="1"/>
</dbReference>
<dbReference type="PROSITE" id="PS51671">
    <property type="entry name" value="ACT"/>
    <property type="match status" value="1"/>
</dbReference>